<keyword evidence="1" id="KW-0732">Signal</keyword>
<proteinExistence type="predicted"/>
<gene>
    <name evidence="2" type="ORF">CRENPOLYSF1_1340003</name>
</gene>
<name>A0A1R4H1L1_9GAMM</name>
<dbReference type="RefSeq" id="WP_087142391.1">
    <property type="nucleotide sequence ID" value="NZ_FUKI01000040.1"/>
</dbReference>
<dbReference type="OrthoDB" id="5570376at2"/>
<protein>
    <submittedName>
        <fullName evidence="2">Uncharacterized protein</fullName>
    </submittedName>
</protein>
<dbReference type="EMBL" id="FUKI01000040">
    <property type="protein sequence ID" value="SJM90092.1"/>
    <property type="molecule type" value="Genomic_DNA"/>
</dbReference>
<keyword evidence="3" id="KW-1185">Reference proteome</keyword>
<reference evidence="3" key="1">
    <citation type="submission" date="2017-02" db="EMBL/GenBank/DDBJ databases">
        <authorList>
            <person name="Daims H."/>
        </authorList>
    </citation>
    <scope>NUCLEOTIDE SEQUENCE [LARGE SCALE GENOMIC DNA]</scope>
</reference>
<sequence>MPRKTLLLLCLLSSNVFAAPRMSHHGEFITKCHNPLFFNEIPAKEATVTSLQDFSVTASDNTDIETIKFSVNNQLFIPTLERLRSNRILITGHLGEVISTSGTVLLKIWSESNDGCNGLHAWRVYIK</sequence>
<organism evidence="2 3">
    <name type="scientific">Crenothrix polyspora</name>
    <dbReference type="NCBI Taxonomy" id="360316"/>
    <lineage>
        <taxon>Bacteria</taxon>
        <taxon>Pseudomonadati</taxon>
        <taxon>Pseudomonadota</taxon>
        <taxon>Gammaproteobacteria</taxon>
        <taxon>Methylococcales</taxon>
        <taxon>Crenotrichaceae</taxon>
        <taxon>Crenothrix</taxon>
    </lineage>
</organism>
<accession>A0A1R4H1L1</accession>
<feature type="chain" id="PRO_5010338147" evidence="1">
    <location>
        <begin position="19"/>
        <end position="127"/>
    </location>
</feature>
<evidence type="ECO:0000313" key="3">
    <source>
        <dbReference type="Proteomes" id="UP000195667"/>
    </source>
</evidence>
<evidence type="ECO:0000313" key="2">
    <source>
        <dbReference type="EMBL" id="SJM90092.1"/>
    </source>
</evidence>
<dbReference type="AlphaFoldDB" id="A0A1R4H1L1"/>
<feature type="signal peptide" evidence="1">
    <location>
        <begin position="1"/>
        <end position="18"/>
    </location>
</feature>
<evidence type="ECO:0000256" key="1">
    <source>
        <dbReference type="SAM" id="SignalP"/>
    </source>
</evidence>
<dbReference type="Proteomes" id="UP000195667">
    <property type="component" value="Unassembled WGS sequence"/>
</dbReference>